<comment type="caution">
    <text evidence="11">The sequence shown here is derived from an EMBL/GenBank/DDBJ whole genome shotgun (WGS) entry which is preliminary data.</text>
</comment>
<reference evidence="11 12" key="1">
    <citation type="submission" date="2019-08" db="EMBL/GenBank/DDBJ databases">
        <title>Whole genome of Aphis craccivora.</title>
        <authorList>
            <person name="Voronova N.V."/>
            <person name="Shulinski R.S."/>
            <person name="Bandarenka Y.V."/>
            <person name="Zhorov D.G."/>
            <person name="Warner D."/>
        </authorList>
    </citation>
    <scope>NUCLEOTIDE SEQUENCE [LARGE SCALE GENOMIC DNA]</scope>
    <source>
        <strain evidence="11">180601</strain>
        <tissue evidence="11">Whole Body</tissue>
    </source>
</reference>
<evidence type="ECO:0000256" key="7">
    <source>
        <dbReference type="ARBA" id="ARBA00023242"/>
    </source>
</evidence>
<evidence type="ECO:0000313" key="12">
    <source>
        <dbReference type="Proteomes" id="UP000478052"/>
    </source>
</evidence>
<dbReference type="Pfam" id="PF02847">
    <property type="entry name" value="MA3"/>
    <property type="match status" value="1"/>
</dbReference>
<dbReference type="Pfam" id="PF02854">
    <property type="entry name" value="MIF4G"/>
    <property type="match status" value="1"/>
</dbReference>
<sequence>MKTKSSVKTSSEQRFVFKSRKAERKALRQMKKQKKGHLQQIITKEVNVQKVNSKKKLPTTSNTDWRVLDRNKEKVEELKLQKQFEKSRREQMIHANEDEDKEIKRLAKHLKLDKRKTVGKSFIDDGLDYLLDVCDPETRKNCSSLKESLMDIDSNFDDDYNTVNDLKKKKEKKQPEIISKKKVRFELSDDLSNANTFNYEHDNESVSDEDILDDELEDESKSGEETLDEECDDESMSNVEHFDNDNVDTFDYNHEEEFDYDDEKEETFSDSEPNDEDLSDNNNDIKPISMKEDIYGRIRKPDGTIVATYVPPHLRKKPSEESEQLKRLRQQVKGLLNRLAETNMHSISRQIDDLYQVNSRNNMNETLYKCIADAIIRSECVSPYRIIVESSTLITVLHTNVGSEIGAFFLQNLATNLNTLIESNNIKVEDKELDNIVLLLCCLYAFKVFHSGFIFEILNKLLIKFEEKHIDLILSILKTIGFNLRKDNPTLIKKLLLDIQKKSSDTCESTTSSRVKFMLEILSAIKNNNVNKIPTSSEQCYSTYIEQIQKVIRTYYKYNKTPAELTISYEDLLNADNKGRWWIVGSAWKGDEQKNTNTLHKKDMYDKKLLDMAKKYRMNTDTRKNIFCILFTAEDYLDAFNKLVRLGLKGLQQEEIVSVLIHCLLVYKVYNPFFAYVAQQLCQSNRKYQAFFKKSINVRLEEIDNLKKNQIPIMASFLAQMLRNHSLPITILKNVDWGSLNKLMVSFVRQTLIKVLQDIDEEETTNIFIKASKNPSLQFFREGLTLFLSHFLIKNASKDISDSKLKLLTNRLLIMPPKDPELIALRKELEDLIAKCQQDQKSKQDKTIEEISNGMADAPKCKLATKKMLKGHINKVNSVHYSGDNRHAVSGSLDGKLIIWDTWTGNKVQVIPLRSAWVMSVAFAPTGNFVACGGMDNMCTVYDLNNRDSNGGAKMVRELLGYEGFLSSCRFVDDKTLITGSGDMKLCMWDLEVGKRTNEVEAAHCGDVVSLSLSSDQNTFVTGSVDKTCKLWDLRELKCKQVFFGHEADVNSVCFHNSGYGFATASEDKSARLYDIRADQQIAMYKPPNSTSGFTSCGLSVSGRFLLAGSDDNSVHVWDTMKVQHNDDISEIST</sequence>
<feature type="compositionally biased region" description="Acidic residues" evidence="9">
    <location>
        <begin position="254"/>
        <end position="279"/>
    </location>
</feature>
<evidence type="ECO:0000256" key="8">
    <source>
        <dbReference type="PROSITE-ProRule" id="PRU00221"/>
    </source>
</evidence>
<keyword evidence="7" id="KW-0539">Nucleus</keyword>
<dbReference type="InterPro" id="IPR016024">
    <property type="entry name" value="ARM-type_fold"/>
</dbReference>
<dbReference type="EMBL" id="VUJU01002092">
    <property type="protein sequence ID" value="KAF0762608.1"/>
    <property type="molecule type" value="Genomic_DNA"/>
</dbReference>
<dbReference type="GO" id="GO:0007165">
    <property type="term" value="P:signal transduction"/>
    <property type="evidence" value="ECO:0007669"/>
    <property type="project" value="UniProtKB-KW"/>
</dbReference>
<comment type="similarity">
    <text evidence="3">Belongs to the WD repeat G protein beta family.</text>
</comment>
<accession>A0A6G0YX09</accession>
<dbReference type="InterPro" id="IPR001632">
    <property type="entry name" value="WD40_G-protein_beta-like"/>
</dbReference>
<evidence type="ECO:0000259" key="10">
    <source>
        <dbReference type="PROSITE" id="PS51366"/>
    </source>
</evidence>
<dbReference type="SUPFAM" id="SSF48371">
    <property type="entry name" value="ARM repeat"/>
    <property type="match status" value="1"/>
</dbReference>
<dbReference type="PRINTS" id="PR00320">
    <property type="entry name" value="GPROTEINBRPT"/>
</dbReference>
<dbReference type="PANTHER" id="PTHR18034:SF4">
    <property type="entry name" value="NUCLEOLAR MIF4G DOMAIN-CONTAINING PROTEIN 1"/>
    <property type="match status" value="1"/>
</dbReference>
<dbReference type="Gene3D" id="2.130.10.10">
    <property type="entry name" value="YVTN repeat-like/Quinoprotein amine dehydrogenase"/>
    <property type="match status" value="1"/>
</dbReference>
<dbReference type="InterPro" id="IPR016346">
    <property type="entry name" value="G-protein_beta_1-5"/>
</dbReference>
<dbReference type="InterPro" id="IPR003890">
    <property type="entry name" value="MIF4G-like_typ-3"/>
</dbReference>
<dbReference type="Pfam" id="PF25391">
    <property type="entry name" value="WD40_Gbeta"/>
    <property type="match status" value="1"/>
</dbReference>
<dbReference type="GO" id="GO:0042274">
    <property type="term" value="P:ribosomal small subunit biogenesis"/>
    <property type="evidence" value="ECO:0007669"/>
    <property type="project" value="TreeGrafter"/>
</dbReference>
<evidence type="ECO:0000256" key="1">
    <source>
        <dbReference type="ARBA" id="ARBA00004604"/>
    </source>
</evidence>
<protein>
    <submittedName>
        <fullName evidence="11">Nucleolar MIF4G domain-containing protein 1</fullName>
    </submittedName>
</protein>
<dbReference type="PROSITE" id="PS50082">
    <property type="entry name" value="WD_REPEATS_2"/>
    <property type="match status" value="5"/>
</dbReference>
<organism evidence="11 12">
    <name type="scientific">Aphis craccivora</name>
    <name type="common">Cowpea aphid</name>
    <dbReference type="NCBI Taxonomy" id="307492"/>
    <lineage>
        <taxon>Eukaryota</taxon>
        <taxon>Metazoa</taxon>
        <taxon>Ecdysozoa</taxon>
        <taxon>Arthropoda</taxon>
        <taxon>Hexapoda</taxon>
        <taxon>Insecta</taxon>
        <taxon>Pterygota</taxon>
        <taxon>Neoptera</taxon>
        <taxon>Paraneoptera</taxon>
        <taxon>Hemiptera</taxon>
        <taxon>Sternorrhyncha</taxon>
        <taxon>Aphidomorpha</taxon>
        <taxon>Aphidoidea</taxon>
        <taxon>Aphididae</taxon>
        <taxon>Aphidini</taxon>
        <taxon>Aphis</taxon>
        <taxon>Aphis</taxon>
    </lineage>
</organism>
<feature type="repeat" description="WD" evidence="8">
    <location>
        <begin position="1043"/>
        <end position="1084"/>
    </location>
</feature>
<dbReference type="InterPro" id="IPR001680">
    <property type="entry name" value="WD40_rpt"/>
</dbReference>
<comment type="similarity">
    <text evidence="2">Belongs to the CWC22 family.</text>
</comment>
<dbReference type="SMART" id="SM00544">
    <property type="entry name" value="MA3"/>
    <property type="match status" value="1"/>
</dbReference>
<dbReference type="InterPro" id="IPR050781">
    <property type="entry name" value="CWC22_splicing_factor"/>
</dbReference>
<dbReference type="PROSITE" id="PS00678">
    <property type="entry name" value="WD_REPEATS_1"/>
    <property type="match status" value="1"/>
</dbReference>
<feature type="repeat" description="WD" evidence="8">
    <location>
        <begin position="1001"/>
        <end position="1042"/>
    </location>
</feature>
<proteinExistence type="inferred from homology"/>
<dbReference type="AlphaFoldDB" id="A0A6G0YX09"/>
<keyword evidence="5" id="KW-0677">Repeat</keyword>
<dbReference type="SMART" id="SM00320">
    <property type="entry name" value="WD40"/>
    <property type="match status" value="6"/>
</dbReference>
<evidence type="ECO:0000256" key="4">
    <source>
        <dbReference type="ARBA" id="ARBA00022574"/>
    </source>
</evidence>
<dbReference type="PANTHER" id="PTHR18034">
    <property type="entry name" value="CELL CYCLE CONTROL PROTEIN CWF22-RELATED"/>
    <property type="match status" value="1"/>
</dbReference>
<dbReference type="PRINTS" id="PR00319">
    <property type="entry name" value="GPROTEINB"/>
</dbReference>
<dbReference type="InterPro" id="IPR015943">
    <property type="entry name" value="WD40/YVTN_repeat-like_dom_sf"/>
</dbReference>
<dbReference type="InterPro" id="IPR020472">
    <property type="entry name" value="WD40_PAC1"/>
</dbReference>
<dbReference type="PROSITE" id="PS50294">
    <property type="entry name" value="WD_REPEATS_REGION"/>
    <property type="match status" value="3"/>
</dbReference>
<dbReference type="SUPFAM" id="SSF50978">
    <property type="entry name" value="WD40 repeat-like"/>
    <property type="match status" value="1"/>
</dbReference>
<evidence type="ECO:0000256" key="9">
    <source>
        <dbReference type="SAM" id="MobiDB-lite"/>
    </source>
</evidence>
<dbReference type="CDD" id="cd00200">
    <property type="entry name" value="WD40"/>
    <property type="match status" value="1"/>
</dbReference>
<dbReference type="Gene3D" id="1.25.40.180">
    <property type="match status" value="1"/>
</dbReference>
<keyword evidence="4 8" id="KW-0853">WD repeat</keyword>
<keyword evidence="12" id="KW-1185">Reference proteome</keyword>
<evidence type="ECO:0000313" key="11">
    <source>
        <dbReference type="EMBL" id="KAF0762608.1"/>
    </source>
</evidence>
<feature type="domain" description="MI" evidence="10">
    <location>
        <begin position="621"/>
        <end position="737"/>
    </location>
</feature>
<dbReference type="InterPro" id="IPR003891">
    <property type="entry name" value="Initiation_fac_eIF4g_MI"/>
</dbReference>
<feature type="repeat" description="WD" evidence="8">
    <location>
        <begin position="869"/>
        <end position="910"/>
    </location>
</feature>
<dbReference type="GO" id="GO:0005730">
    <property type="term" value="C:nucleolus"/>
    <property type="evidence" value="ECO:0007669"/>
    <property type="project" value="UniProtKB-SubCell"/>
</dbReference>
<dbReference type="OrthoDB" id="10260961at2759"/>
<feature type="compositionally biased region" description="Acidic residues" evidence="9">
    <location>
        <begin position="225"/>
        <end position="235"/>
    </location>
</feature>
<evidence type="ECO:0000256" key="5">
    <source>
        <dbReference type="ARBA" id="ARBA00022737"/>
    </source>
</evidence>
<evidence type="ECO:0000256" key="6">
    <source>
        <dbReference type="ARBA" id="ARBA00023224"/>
    </source>
</evidence>
<evidence type="ECO:0000256" key="3">
    <source>
        <dbReference type="ARBA" id="ARBA00009768"/>
    </source>
</evidence>
<dbReference type="GO" id="GO:0003723">
    <property type="term" value="F:RNA binding"/>
    <property type="evidence" value="ECO:0007669"/>
    <property type="project" value="InterPro"/>
</dbReference>
<name>A0A6G0YX09_APHCR</name>
<dbReference type="Proteomes" id="UP000478052">
    <property type="component" value="Unassembled WGS sequence"/>
</dbReference>
<feature type="region of interest" description="Disordered" evidence="9">
    <location>
        <begin position="194"/>
        <end position="287"/>
    </location>
</feature>
<feature type="repeat" description="WD" evidence="8">
    <location>
        <begin position="959"/>
        <end position="999"/>
    </location>
</feature>
<feature type="repeat" description="WD" evidence="8">
    <location>
        <begin position="1102"/>
        <end position="1119"/>
    </location>
</feature>
<keyword evidence="6" id="KW-0807">Transducer</keyword>
<evidence type="ECO:0000256" key="2">
    <source>
        <dbReference type="ARBA" id="ARBA00006856"/>
    </source>
</evidence>
<feature type="compositionally biased region" description="Acidic residues" evidence="9">
    <location>
        <begin position="205"/>
        <end position="218"/>
    </location>
</feature>
<gene>
    <name evidence="11" type="ORF">FWK35_00009623</name>
</gene>
<dbReference type="SMART" id="SM00543">
    <property type="entry name" value="MIF4G"/>
    <property type="match status" value="1"/>
</dbReference>
<dbReference type="PROSITE" id="PS51366">
    <property type="entry name" value="MI"/>
    <property type="match status" value="1"/>
</dbReference>
<comment type="subcellular location">
    <subcellularLocation>
        <location evidence="1">Nucleus</location>
        <location evidence="1">Nucleolus</location>
    </subcellularLocation>
</comment>
<dbReference type="InterPro" id="IPR036322">
    <property type="entry name" value="WD40_repeat_dom_sf"/>
</dbReference>
<dbReference type="InterPro" id="IPR019775">
    <property type="entry name" value="WD40_repeat_CS"/>
</dbReference>